<sequence length="60" mass="7049">MTIIGKFEQAVNNNEIRAYFKGEGDYFSPEEGNMGYYNEILNFIGMMWNVYTFSYNKIKG</sequence>
<dbReference type="RefSeq" id="WP_110434125.1">
    <property type="nucleotide sequence ID" value="NZ_QGLR01000013.1"/>
</dbReference>
<comment type="caution">
    <text evidence="1">The sequence shown here is derived from an EMBL/GenBank/DDBJ whole genome shotgun (WGS) entry which is preliminary data.</text>
</comment>
<keyword evidence="2" id="KW-1185">Reference proteome</keyword>
<dbReference type="EMBL" id="QGLR01000013">
    <property type="protein sequence ID" value="PXZ05187.1"/>
    <property type="molecule type" value="Genomic_DNA"/>
</dbReference>
<evidence type="ECO:0000313" key="2">
    <source>
        <dbReference type="Proteomes" id="UP000247932"/>
    </source>
</evidence>
<name>A0A2V4E9X9_9GAMM</name>
<accession>A0A2V4E9X9</accession>
<dbReference type="Proteomes" id="UP000247932">
    <property type="component" value="Unassembled WGS sequence"/>
</dbReference>
<gene>
    <name evidence="1" type="ORF">DKK70_11395</name>
</gene>
<dbReference type="AlphaFoldDB" id="A0A2V4E9X9"/>
<organism evidence="1 2">
    <name type="scientific">Gilliamella apicola</name>
    <dbReference type="NCBI Taxonomy" id="1196095"/>
    <lineage>
        <taxon>Bacteria</taxon>
        <taxon>Pseudomonadati</taxon>
        <taxon>Pseudomonadota</taxon>
        <taxon>Gammaproteobacteria</taxon>
        <taxon>Orbales</taxon>
        <taxon>Orbaceae</taxon>
        <taxon>Gilliamella</taxon>
    </lineage>
</organism>
<protein>
    <submittedName>
        <fullName evidence="1">Uncharacterized protein</fullName>
    </submittedName>
</protein>
<evidence type="ECO:0000313" key="1">
    <source>
        <dbReference type="EMBL" id="PXZ05187.1"/>
    </source>
</evidence>
<reference evidence="1 2" key="1">
    <citation type="submission" date="2018-05" db="EMBL/GenBank/DDBJ databases">
        <title>Reference genomes for bee gut microbiota database.</title>
        <authorList>
            <person name="Ellegaard K.M."/>
        </authorList>
    </citation>
    <scope>NUCLEOTIDE SEQUENCE [LARGE SCALE GENOMIC DNA]</scope>
    <source>
        <strain evidence="1 2">ESL0182</strain>
    </source>
</reference>
<proteinExistence type="predicted"/>